<dbReference type="InterPro" id="IPR018062">
    <property type="entry name" value="HTH_AraC-typ_CS"/>
</dbReference>
<dbReference type="EMBL" id="FUYE01000003">
    <property type="protein sequence ID" value="SKA85498.1"/>
    <property type="molecule type" value="Genomic_DNA"/>
</dbReference>
<evidence type="ECO:0000313" key="5">
    <source>
        <dbReference type="EMBL" id="SKA85498.1"/>
    </source>
</evidence>
<evidence type="ECO:0000313" key="6">
    <source>
        <dbReference type="Proteomes" id="UP000190774"/>
    </source>
</evidence>
<dbReference type="PROSITE" id="PS00041">
    <property type="entry name" value="HTH_ARAC_FAMILY_1"/>
    <property type="match status" value="1"/>
</dbReference>
<protein>
    <submittedName>
        <fullName evidence="5">AraC-type DNA-binding protein</fullName>
    </submittedName>
</protein>
<dbReference type="PRINTS" id="PR00032">
    <property type="entry name" value="HTHARAC"/>
</dbReference>
<dbReference type="InterPro" id="IPR037923">
    <property type="entry name" value="HTH-like"/>
</dbReference>
<dbReference type="PROSITE" id="PS01124">
    <property type="entry name" value="HTH_ARAC_FAMILY_2"/>
    <property type="match status" value="1"/>
</dbReference>
<dbReference type="SMART" id="SM00342">
    <property type="entry name" value="HTH_ARAC"/>
    <property type="match status" value="1"/>
</dbReference>
<evidence type="ECO:0000256" key="3">
    <source>
        <dbReference type="ARBA" id="ARBA00023163"/>
    </source>
</evidence>
<keyword evidence="3" id="KW-0804">Transcription</keyword>
<dbReference type="Gene3D" id="1.10.10.60">
    <property type="entry name" value="Homeodomain-like"/>
    <property type="match status" value="1"/>
</dbReference>
<dbReference type="GO" id="GO:0043565">
    <property type="term" value="F:sequence-specific DNA binding"/>
    <property type="evidence" value="ECO:0007669"/>
    <property type="project" value="InterPro"/>
</dbReference>
<dbReference type="InterPro" id="IPR009057">
    <property type="entry name" value="Homeodomain-like_sf"/>
</dbReference>
<name>A0A1T4X8R2_9BACT</name>
<dbReference type="Pfam" id="PF02311">
    <property type="entry name" value="AraC_binding"/>
    <property type="match status" value="1"/>
</dbReference>
<reference evidence="6" key="1">
    <citation type="submission" date="2017-02" db="EMBL/GenBank/DDBJ databases">
        <authorList>
            <person name="Varghese N."/>
            <person name="Submissions S."/>
        </authorList>
    </citation>
    <scope>NUCLEOTIDE SEQUENCE [LARGE SCALE GENOMIC DNA]</scope>
    <source>
        <strain evidence="6">ATCC 700200</strain>
    </source>
</reference>
<accession>A0A1T4X8R2</accession>
<dbReference type="GO" id="GO:0003700">
    <property type="term" value="F:DNA-binding transcription factor activity"/>
    <property type="evidence" value="ECO:0007669"/>
    <property type="project" value="InterPro"/>
</dbReference>
<sequence>MNRRTIPSLQMSDYGHDRLRAQGVVVMPLEVSMHQEPQRLIPHFHDFFQLFLIQGPARLMHDFRDYDVTGITLFFLSPGQVHTIFPSASSMRGTVASFTQAFFDDQSPPPSLLFEMPFFFSAESAPWFQVKASQAVRLTSLVSDLQREYVEDREGAQEALRCLLRIICIEAKRLYTLNHAVNESSRASLLVRQFHLAIEHHFREWQNLAPYARKLGITPNHLNDVIHEQTGCSAGDLIRQRRLLDAKRLLLHSDLSISEIGYQIGFQDPSYFSRFFRREAGHTPAEFRELIREKYH</sequence>
<dbReference type="Pfam" id="PF12833">
    <property type="entry name" value="HTH_18"/>
    <property type="match status" value="1"/>
</dbReference>
<proteinExistence type="predicted"/>
<keyword evidence="1" id="KW-0805">Transcription regulation</keyword>
<dbReference type="InterPro" id="IPR018060">
    <property type="entry name" value="HTH_AraC"/>
</dbReference>
<evidence type="ECO:0000256" key="2">
    <source>
        <dbReference type="ARBA" id="ARBA00023125"/>
    </source>
</evidence>
<keyword evidence="2 5" id="KW-0238">DNA-binding</keyword>
<dbReference type="Proteomes" id="UP000190774">
    <property type="component" value="Unassembled WGS sequence"/>
</dbReference>
<organism evidence="5 6">
    <name type="scientific">Prosthecobacter debontii</name>
    <dbReference type="NCBI Taxonomy" id="48467"/>
    <lineage>
        <taxon>Bacteria</taxon>
        <taxon>Pseudomonadati</taxon>
        <taxon>Verrucomicrobiota</taxon>
        <taxon>Verrucomicrobiia</taxon>
        <taxon>Verrucomicrobiales</taxon>
        <taxon>Verrucomicrobiaceae</taxon>
        <taxon>Prosthecobacter</taxon>
    </lineage>
</organism>
<dbReference type="OrthoDB" id="506156at2"/>
<gene>
    <name evidence="5" type="ORF">SAMN02745166_01156</name>
</gene>
<dbReference type="SUPFAM" id="SSF51215">
    <property type="entry name" value="Regulatory protein AraC"/>
    <property type="match status" value="1"/>
</dbReference>
<dbReference type="PANTHER" id="PTHR43280:SF32">
    <property type="entry name" value="TRANSCRIPTIONAL REGULATORY PROTEIN"/>
    <property type="match status" value="1"/>
</dbReference>
<dbReference type="AlphaFoldDB" id="A0A1T4X8R2"/>
<dbReference type="InterPro" id="IPR020449">
    <property type="entry name" value="Tscrpt_reg_AraC-type_HTH"/>
</dbReference>
<feature type="domain" description="HTH araC/xylS-type" evidence="4">
    <location>
        <begin position="192"/>
        <end position="290"/>
    </location>
</feature>
<dbReference type="SUPFAM" id="SSF46689">
    <property type="entry name" value="Homeodomain-like"/>
    <property type="match status" value="1"/>
</dbReference>
<dbReference type="RefSeq" id="WP_078812361.1">
    <property type="nucleotide sequence ID" value="NZ_FUYE01000003.1"/>
</dbReference>
<keyword evidence="6" id="KW-1185">Reference proteome</keyword>
<dbReference type="PANTHER" id="PTHR43280">
    <property type="entry name" value="ARAC-FAMILY TRANSCRIPTIONAL REGULATOR"/>
    <property type="match status" value="1"/>
</dbReference>
<dbReference type="InterPro" id="IPR003313">
    <property type="entry name" value="AraC-bd"/>
</dbReference>
<evidence type="ECO:0000256" key="1">
    <source>
        <dbReference type="ARBA" id="ARBA00023015"/>
    </source>
</evidence>
<evidence type="ECO:0000259" key="4">
    <source>
        <dbReference type="PROSITE" id="PS01124"/>
    </source>
</evidence>
<dbReference type="STRING" id="48467.SAMN02745166_01156"/>